<evidence type="ECO:0000313" key="7">
    <source>
        <dbReference type="EMBL" id="EMB31483.1"/>
    </source>
</evidence>
<dbReference type="InterPro" id="IPR036264">
    <property type="entry name" value="Bact_exopeptidase_dim_dom"/>
</dbReference>
<protein>
    <recommendedName>
        <fullName evidence="6">Peptidase M20 dimerisation domain-containing protein</fullName>
    </recommendedName>
</protein>
<dbReference type="Pfam" id="PF07687">
    <property type="entry name" value="M20_dimer"/>
    <property type="match status" value="1"/>
</dbReference>
<evidence type="ECO:0000259" key="6">
    <source>
        <dbReference type="Pfam" id="PF07687"/>
    </source>
</evidence>
<dbReference type="PANTHER" id="PTHR45962:SF1">
    <property type="entry name" value="N-FATTY-ACYL-AMINO ACID SYNTHASE_HYDROLASE PM20D1"/>
    <property type="match status" value="1"/>
</dbReference>
<dbReference type="GO" id="GO:0046872">
    <property type="term" value="F:metal ion binding"/>
    <property type="evidence" value="ECO:0007669"/>
    <property type="project" value="UniProtKB-KW"/>
</dbReference>
<dbReference type="HOGENOM" id="CLU_021802_11_1_12"/>
<dbReference type="RefSeq" id="WP_002685135.1">
    <property type="nucleotide sequence ID" value="NZ_CM001795.1"/>
</dbReference>
<dbReference type="CDD" id="cd05674">
    <property type="entry name" value="M20_yscS"/>
    <property type="match status" value="1"/>
</dbReference>
<dbReference type="Pfam" id="PF01546">
    <property type="entry name" value="Peptidase_M20"/>
    <property type="match status" value="1"/>
</dbReference>
<accession>A0A0E2E441</accession>
<comment type="similarity">
    <text evidence="1">Belongs to the peptidase M20A family.</text>
</comment>
<keyword evidence="5" id="KW-0862">Zinc</keyword>
<dbReference type="Gene3D" id="3.30.70.360">
    <property type="match status" value="1"/>
</dbReference>
<dbReference type="SUPFAM" id="SSF55031">
    <property type="entry name" value="Bacterial exopeptidase dimerisation domain"/>
    <property type="match status" value="1"/>
</dbReference>
<keyword evidence="3" id="KW-0479">Metal-binding</keyword>
<evidence type="ECO:0000256" key="3">
    <source>
        <dbReference type="ARBA" id="ARBA00022723"/>
    </source>
</evidence>
<gene>
    <name evidence="7" type="ORF">HMPREF9726_01863</name>
</gene>
<keyword evidence="4" id="KW-0378">Hydrolase</keyword>
<evidence type="ECO:0000256" key="1">
    <source>
        <dbReference type="ARBA" id="ARBA00006247"/>
    </source>
</evidence>
<dbReference type="PATRIC" id="fig|999432.5.peg.1932"/>
<feature type="domain" description="Peptidase M20 dimerisation" evidence="6">
    <location>
        <begin position="230"/>
        <end position="378"/>
    </location>
</feature>
<dbReference type="InterPro" id="IPR002933">
    <property type="entry name" value="Peptidase_M20"/>
</dbReference>
<comment type="caution">
    <text evidence="7">The sequence shown here is derived from an EMBL/GenBank/DDBJ whole genome shotgun (WGS) entry which is preliminary data.</text>
</comment>
<dbReference type="Proteomes" id="UP000011705">
    <property type="component" value="Chromosome"/>
</dbReference>
<organism evidence="7">
    <name type="scientific">Treponema denticola H-22</name>
    <dbReference type="NCBI Taxonomy" id="999432"/>
    <lineage>
        <taxon>Bacteria</taxon>
        <taxon>Pseudomonadati</taxon>
        <taxon>Spirochaetota</taxon>
        <taxon>Spirochaetia</taxon>
        <taxon>Spirochaetales</taxon>
        <taxon>Treponemataceae</taxon>
        <taxon>Treponema</taxon>
    </lineage>
</organism>
<sequence>MNYFYLLFLLLVFPLVLLLRALAFKPKKQNKLIVENVDMDFDKAISRFSGMIKIPTVSHADVSLEDPSVFKKFQDYLNDAYPLVTKTCPRRILGPKGLLYHWKGKSSEKASVFMAHYDVVPVNREGWSRDPFGAEIIDNVLWGRGTLDTKCTLCGVMEAAEYLLSKGFVPEHDIYLSFSGDEEPHGPSCPAIVEELKKENINVEFVLDEGGAVVEGIFPGIKERFAVIGIGEKGQMDVELSMESKGGHASTPPKHTIVGKLAQAVCNIENNPLPMHVTPPVSAMFDVLGRHAGLGMRLVFANLKVFYPLFNMLTKKTGGELNAMLRTTTAVTKMAGSDAFNVIPPKANIGINIRYLAEDGRENIISHFKRVIKNEDVKIEVKYDEEPSRYSKIDCPEFELLSDAIRQTWEKTLVSPYLMMACSDSRHYSKISDKVYRFSAMHLTKEERGLIHGNDERIRLDEFKRTLAFFVRIMNKF</sequence>
<dbReference type="InterPro" id="IPR011650">
    <property type="entry name" value="Peptidase_M20_dimer"/>
</dbReference>
<dbReference type="GO" id="GO:0006508">
    <property type="term" value="P:proteolysis"/>
    <property type="evidence" value="ECO:0007669"/>
    <property type="project" value="UniProtKB-KW"/>
</dbReference>
<evidence type="ECO:0000256" key="4">
    <source>
        <dbReference type="ARBA" id="ARBA00022801"/>
    </source>
</evidence>
<dbReference type="SUPFAM" id="SSF53187">
    <property type="entry name" value="Zn-dependent exopeptidases"/>
    <property type="match status" value="1"/>
</dbReference>
<name>A0A0E2E441_TREDN</name>
<dbReference type="InterPro" id="IPR047177">
    <property type="entry name" value="Pept_M20A"/>
</dbReference>
<dbReference type="GO" id="GO:0008233">
    <property type="term" value="F:peptidase activity"/>
    <property type="evidence" value="ECO:0007669"/>
    <property type="project" value="UniProtKB-KW"/>
</dbReference>
<evidence type="ECO:0000256" key="2">
    <source>
        <dbReference type="ARBA" id="ARBA00022670"/>
    </source>
</evidence>
<dbReference type="PANTHER" id="PTHR45962">
    <property type="entry name" value="N-FATTY-ACYL-AMINO ACID SYNTHASE/HYDROLASE PM20D1"/>
    <property type="match status" value="1"/>
</dbReference>
<dbReference type="AlphaFoldDB" id="A0A0E2E441"/>
<dbReference type="EMBL" id="AGDV01000020">
    <property type="protein sequence ID" value="EMB31483.1"/>
    <property type="molecule type" value="Genomic_DNA"/>
</dbReference>
<evidence type="ECO:0000256" key="5">
    <source>
        <dbReference type="ARBA" id="ARBA00022833"/>
    </source>
</evidence>
<reference evidence="7" key="1">
    <citation type="submission" date="2012-01" db="EMBL/GenBank/DDBJ databases">
        <title>The Genome Sequence of Treponema denticola H-22.</title>
        <authorList>
            <consortium name="The Broad Institute Genome Sequencing Platform"/>
            <person name="Earl A."/>
            <person name="Ward D."/>
            <person name="Feldgarden M."/>
            <person name="Gevers D."/>
            <person name="Blanton J.M."/>
            <person name="Fenno C.J."/>
            <person name="Baranova O.V."/>
            <person name="Mathney J."/>
            <person name="Dewhirst F.E."/>
            <person name="Izard J."/>
            <person name="Young S.K."/>
            <person name="Zeng Q."/>
            <person name="Gargeya S."/>
            <person name="Fitzgerald M."/>
            <person name="Haas B."/>
            <person name="Abouelleil A."/>
            <person name="Alvarado L."/>
            <person name="Arachchi H.M."/>
            <person name="Berlin A."/>
            <person name="Chapman S.B."/>
            <person name="Gearin G."/>
            <person name="Goldberg J."/>
            <person name="Griggs A."/>
            <person name="Gujja S."/>
            <person name="Hansen M."/>
            <person name="Heiman D."/>
            <person name="Howarth C."/>
            <person name="Larimer J."/>
            <person name="Lui A."/>
            <person name="MacDonald P.J.P."/>
            <person name="McCowen C."/>
            <person name="Montmayeur A."/>
            <person name="Murphy C."/>
            <person name="Neiman D."/>
            <person name="Pearson M."/>
            <person name="Priest M."/>
            <person name="Roberts A."/>
            <person name="Saif S."/>
            <person name="Shea T."/>
            <person name="Sisk P."/>
            <person name="Stolte C."/>
            <person name="Sykes S."/>
            <person name="Wortman J."/>
            <person name="Nusbaum C."/>
            <person name="Birren B."/>
        </authorList>
    </citation>
    <scope>NUCLEOTIDE SEQUENCE [LARGE SCALE GENOMIC DNA]</scope>
    <source>
        <strain evidence="7">H-22</strain>
    </source>
</reference>
<dbReference type="Gene3D" id="1.10.150.900">
    <property type="match status" value="1"/>
</dbReference>
<proteinExistence type="inferred from homology"/>
<keyword evidence="2" id="KW-0645">Protease</keyword>
<dbReference type="Gene3D" id="3.40.630.10">
    <property type="entry name" value="Zn peptidases"/>
    <property type="match status" value="1"/>
</dbReference>